<reference evidence="2 3" key="1">
    <citation type="submission" date="2015-09" db="EMBL/GenBank/DDBJ databases">
        <title>Draft genome sequence of Aliiroseovarius crassostreae CV919-312TSm, the causative agent of Roseovarius Oyster Disease (formerly Juvenile Oyster Disease).</title>
        <authorList>
            <person name="Kessner L."/>
            <person name="Spinard E."/>
            <person name="Nelson D."/>
        </authorList>
    </citation>
    <scope>NUCLEOTIDE SEQUENCE [LARGE SCALE GENOMIC DNA]</scope>
    <source>
        <strain evidence="2 3">CV919-312</strain>
    </source>
</reference>
<gene>
    <name evidence="2" type="ORF">AKJ29_01990</name>
</gene>
<comment type="caution">
    <text evidence="2">The sequence shown here is derived from an EMBL/GenBank/DDBJ whole genome shotgun (WGS) entry which is preliminary data.</text>
</comment>
<organism evidence="2 3">
    <name type="scientific">Aliiroseovarius crassostreae</name>
    <dbReference type="NCBI Taxonomy" id="154981"/>
    <lineage>
        <taxon>Bacteria</taxon>
        <taxon>Pseudomonadati</taxon>
        <taxon>Pseudomonadota</taxon>
        <taxon>Alphaproteobacteria</taxon>
        <taxon>Rhodobacterales</taxon>
        <taxon>Paracoccaceae</taxon>
        <taxon>Aliiroseovarius</taxon>
    </lineage>
</organism>
<proteinExistence type="predicted"/>
<dbReference type="Proteomes" id="UP000050471">
    <property type="component" value="Unassembled WGS sequence"/>
</dbReference>
<feature type="region of interest" description="Disordered" evidence="1">
    <location>
        <begin position="106"/>
        <end position="125"/>
    </location>
</feature>
<name>A0A0P7IGH2_9RHOB</name>
<dbReference type="AlphaFoldDB" id="A0A0P7IGH2"/>
<dbReference type="EMBL" id="LKBA01000008">
    <property type="protein sequence ID" value="KPN62940.1"/>
    <property type="molecule type" value="Genomic_DNA"/>
</dbReference>
<evidence type="ECO:0000313" key="2">
    <source>
        <dbReference type="EMBL" id="KPN62940.1"/>
    </source>
</evidence>
<protein>
    <submittedName>
        <fullName evidence="2">Uncharacterized protein</fullName>
    </submittedName>
</protein>
<evidence type="ECO:0000313" key="3">
    <source>
        <dbReference type="Proteomes" id="UP000050471"/>
    </source>
</evidence>
<feature type="compositionally biased region" description="Polar residues" evidence="1">
    <location>
        <begin position="115"/>
        <end position="125"/>
    </location>
</feature>
<sequence length="125" mass="14830">MQEFRFDPNDSNDKSLAVFLRQAPKRGVRSRMKELMVIGYRQHLLAVEKEVGEYDEPKGRNKIGVIGKFSFDRTDPIERDLYEYLKRTKNRRMMVKDRMQTFIRDGFAARHSTKKPTQQTDEVKS</sequence>
<keyword evidence="3" id="KW-1185">Reference proteome</keyword>
<evidence type="ECO:0000256" key="1">
    <source>
        <dbReference type="SAM" id="MobiDB-lite"/>
    </source>
</evidence>
<accession>A0A0P7IGH2</accession>
<dbReference type="STRING" id="154981.AKJ29_01990"/>